<dbReference type="Pfam" id="PF04978">
    <property type="entry name" value="MST"/>
    <property type="match status" value="1"/>
</dbReference>
<comment type="caution">
    <text evidence="1">The sequence shown here is derived from an EMBL/GenBank/DDBJ whole genome shotgun (WGS) entry which is preliminary data.</text>
</comment>
<accession>A0ABW2JDB6</accession>
<organism evidence="1 2">
    <name type="scientific">Streptomyces monticola</name>
    <dbReference type="NCBI Taxonomy" id="2666263"/>
    <lineage>
        <taxon>Bacteria</taxon>
        <taxon>Bacillati</taxon>
        <taxon>Actinomycetota</taxon>
        <taxon>Actinomycetes</taxon>
        <taxon>Kitasatosporales</taxon>
        <taxon>Streptomycetaceae</taxon>
        <taxon>Streptomyces</taxon>
    </lineage>
</organism>
<dbReference type="Proteomes" id="UP001596523">
    <property type="component" value="Unassembled WGS sequence"/>
</dbReference>
<proteinExistence type="predicted"/>
<dbReference type="SUPFAM" id="SSF109854">
    <property type="entry name" value="DinB/YfiT-like putative metalloenzymes"/>
    <property type="match status" value="1"/>
</dbReference>
<sequence length="170" mass="18992">MSTSERTMPPLNADDRTGLASWLDFYRATLVQKCEGLDERQLREASAPPSTMTLLGLVQHMAEVERNWFRRVLAQEDAPPIFDPEAGTEGHDGGFDLADDATYEKAHAIWEAETARARENCAARGLDDTSPFMGGRVTLRWIYTHMIGEYARHCGHADLIRERIDGATGV</sequence>
<gene>
    <name evidence="1" type="ORF">ACFQVC_04935</name>
</gene>
<evidence type="ECO:0000313" key="2">
    <source>
        <dbReference type="Proteomes" id="UP001596523"/>
    </source>
</evidence>
<name>A0ABW2JDB6_9ACTN</name>
<dbReference type="RefSeq" id="WP_381826769.1">
    <property type="nucleotide sequence ID" value="NZ_JBHTCF010000001.1"/>
</dbReference>
<evidence type="ECO:0000313" key="1">
    <source>
        <dbReference type="EMBL" id="MFC7303561.1"/>
    </source>
</evidence>
<dbReference type="Gene3D" id="1.20.120.450">
    <property type="entry name" value="dinb family like domain"/>
    <property type="match status" value="1"/>
</dbReference>
<dbReference type="InterPro" id="IPR034660">
    <property type="entry name" value="DinB/YfiT-like"/>
</dbReference>
<protein>
    <submittedName>
        <fullName evidence="1">DinB family protein</fullName>
    </submittedName>
</protein>
<dbReference type="InterPro" id="IPR007061">
    <property type="entry name" value="MST-like"/>
</dbReference>
<keyword evidence="2" id="KW-1185">Reference proteome</keyword>
<dbReference type="EMBL" id="JBHTCF010000001">
    <property type="protein sequence ID" value="MFC7303561.1"/>
    <property type="molecule type" value="Genomic_DNA"/>
</dbReference>
<reference evidence="2" key="1">
    <citation type="journal article" date="2019" name="Int. J. Syst. Evol. Microbiol.">
        <title>The Global Catalogue of Microorganisms (GCM) 10K type strain sequencing project: providing services to taxonomists for standard genome sequencing and annotation.</title>
        <authorList>
            <consortium name="The Broad Institute Genomics Platform"/>
            <consortium name="The Broad Institute Genome Sequencing Center for Infectious Disease"/>
            <person name="Wu L."/>
            <person name="Ma J."/>
        </authorList>
    </citation>
    <scope>NUCLEOTIDE SEQUENCE [LARGE SCALE GENOMIC DNA]</scope>
    <source>
        <strain evidence="2">SYNS20</strain>
    </source>
</reference>